<sequence length="159" mass="18233">MAQILEQLSVLNRPNAATRPSAPVDRENSFMGDARHVEKRGFGQSRPCLVPRVVIIGVHTFSFTHMYSYRLSYSSRCSSCERNIRPIGGGPFAIANPIPSFFYLTGKREDRNSRHFGWEKEEEEEDSHFSHSFPSLFIAGDQLEEAWHQFSWPFLPLVV</sequence>
<proteinExistence type="predicted"/>
<organism evidence="1 2">
    <name type="scientific">Melastoma candidum</name>
    <dbReference type="NCBI Taxonomy" id="119954"/>
    <lineage>
        <taxon>Eukaryota</taxon>
        <taxon>Viridiplantae</taxon>
        <taxon>Streptophyta</taxon>
        <taxon>Embryophyta</taxon>
        <taxon>Tracheophyta</taxon>
        <taxon>Spermatophyta</taxon>
        <taxon>Magnoliopsida</taxon>
        <taxon>eudicotyledons</taxon>
        <taxon>Gunneridae</taxon>
        <taxon>Pentapetalae</taxon>
        <taxon>rosids</taxon>
        <taxon>malvids</taxon>
        <taxon>Myrtales</taxon>
        <taxon>Melastomataceae</taxon>
        <taxon>Melastomatoideae</taxon>
        <taxon>Melastomateae</taxon>
        <taxon>Melastoma</taxon>
    </lineage>
</organism>
<dbReference type="Proteomes" id="UP001057402">
    <property type="component" value="Chromosome 8"/>
</dbReference>
<reference evidence="2" key="1">
    <citation type="journal article" date="2023" name="Front. Plant Sci.">
        <title>Chromosomal-level genome assembly of Melastoma candidum provides insights into trichome evolution.</title>
        <authorList>
            <person name="Zhong Y."/>
            <person name="Wu W."/>
            <person name="Sun C."/>
            <person name="Zou P."/>
            <person name="Liu Y."/>
            <person name="Dai S."/>
            <person name="Zhou R."/>
        </authorList>
    </citation>
    <scope>NUCLEOTIDE SEQUENCE [LARGE SCALE GENOMIC DNA]</scope>
</reference>
<evidence type="ECO:0000313" key="2">
    <source>
        <dbReference type="Proteomes" id="UP001057402"/>
    </source>
</evidence>
<protein>
    <submittedName>
        <fullName evidence="1">Uncharacterized protein</fullName>
    </submittedName>
</protein>
<evidence type="ECO:0000313" key="1">
    <source>
        <dbReference type="EMBL" id="KAI4330507.1"/>
    </source>
</evidence>
<accession>A0ACB9N1R7</accession>
<gene>
    <name evidence="1" type="ORF">MLD38_028793</name>
</gene>
<dbReference type="EMBL" id="CM042887">
    <property type="protein sequence ID" value="KAI4330507.1"/>
    <property type="molecule type" value="Genomic_DNA"/>
</dbReference>
<name>A0ACB9N1R7_9MYRT</name>
<keyword evidence="2" id="KW-1185">Reference proteome</keyword>
<comment type="caution">
    <text evidence="1">The sequence shown here is derived from an EMBL/GenBank/DDBJ whole genome shotgun (WGS) entry which is preliminary data.</text>
</comment>